<dbReference type="PRINTS" id="PR00617">
    <property type="entry name" value="COPPERFIST"/>
</dbReference>
<dbReference type="AlphaFoldDB" id="A0A517LKQ0"/>
<dbReference type="GO" id="GO:0000978">
    <property type="term" value="F:RNA polymerase II cis-regulatory region sequence-specific DNA binding"/>
    <property type="evidence" value="ECO:0007669"/>
    <property type="project" value="TreeGrafter"/>
</dbReference>
<evidence type="ECO:0000256" key="7">
    <source>
        <dbReference type="ARBA" id="ARBA00023242"/>
    </source>
</evidence>
<evidence type="ECO:0000313" key="10">
    <source>
        <dbReference type="EMBL" id="QDS76219.1"/>
    </source>
</evidence>
<dbReference type="PROSITE" id="PS50073">
    <property type="entry name" value="COPPER_FIST_2"/>
    <property type="match status" value="1"/>
</dbReference>
<feature type="compositionally biased region" description="Polar residues" evidence="8">
    <location>
        <begin position="443"/>
        <end position="476"/>
    </location>
</feature>
<evidence type="ECO:0000256" key="5">
    <source>
        <dbReference type="ARBA" id="ARBA00023015"/>
    </source>
</evidence>
<keyword evidence="5" id="KW-0805">Transcription regulation</keyword>
<proteinExistence type="predicted"/>
<dbReference type="GO" id="GO:0005634">
    <property type="term" value="C:nucleus"/>
    <property type="evidence" value="ECO:0007669"/>
    <property type="project" value="UniProtKB-SubCell"/>
</dbReference>
<keyword evidence="11" id="KW-1185">Reference proteome</keyword>
<evidence type="ECO:0000256" key="8">
    <source>
        <dbReference type="SAM" id="MobiDB-lite"/>
    </source>
</evidence>
<dbReference type="PANTHER" id="PTHR28088">
    <property type="entry name" value="TRANSCRIPTIONAL ACTIVATOR HAA1-RELATED"/>
    <property type="match status" value="1"/>
</dbReference>
<evidence type="ECO:0000256" key="4">
    <source>
        <dbReference type="ARBA" id="ARBA00023008"/>
    </source>
</evidence>
<dbReference type="OrthoDB" id="5600085at2759"/>
<dbReference type="InterPro" id="IPR001083">
    <property type="entry name" value="Cu_fist_DNA-bd_dom"/>
</dbReference>
<keyword evidence="3" id="KW-0862">Zinc</keyword>
<evidence type="ECO:0000313" key="11">
    <source>
        <dbReference type="Proteomes" id="UP000316270"/>
    </source>
</evidence>
<feature type="domain" description="Copper-fist" evidence="9">
    <location>
        <begin position="5"/>
        <end position="44"/>
    </location>
</feature>
<dbReference type="InterPro" id="IPR036395">
    <property type="entry name" value="Cu_fist_DNA-bd_dom_sf"/>
</dbReference>
<dbReference type="EMBL" id="CP042198">
    <property type="protein sequence ID" value="QDS76219.1"/>
    <property type="molecule type" value="Genomic_DNA"/>
</dbReference>
<keyword evidence="7" id="KW-0539">Nucleus</keyword>
<dbReference type="PANTHER" id="PTHR28088:SF9">
    <property type="entry name" value="TRANSCRIPTION FACTOR GRISEA, PUTATIVE (AFU_ORTHOLOGUE AFUA_1G13190)-RELATED"/>
    <property type="match status" value="1"/>
</dbReference>
<gene>
    <name evidence="10" type="ORF">FKW77_008566</name>
</gene>
<evidence type="ECO:0000256" key="1">
    <source>
        <dbReference type="ARBA" id="ARBA00004123"/>
    </source>
</evidence>
<organism evidence="10 11">
    <name type="scientific">Venturia effusa</name>
    <dbReference type="NCBI Taxonomy" id="50376"/>
    <lineage>
        <taxon>Eukaryota</taxon>
        <taxon>Fungi</taxon>
        <taxon>Dikarya</taxon>
        <taxon>Ascomycota</taxon>
        <taxon>Pezizomycotina</taxon>
        <taxon>Dothideomycetes</taxon>
        <taxon>Pleosporomycetidae</taxon>
        <taxon>Venturiales</taxon>
        <taxon>Venturiaceae</taxon>
        <taxon>Venturia</taxon>
    </lineage>
</organism>
<dbReference type="GO" id="GO:0045944">
    <property type="term" value="P:positive regulation of transcription by RNA polymerase II"/>
    <property type="evidence" value="ECO:0007669"/>
    <property type="project" value="TreeGrafter"/>
</dbReference>
<keyword evidence="4" id="KW-0186">Copper</keyword>
<sequence>MPQMIIDGESKKVACGPCIRGHRSSKCRHNDRLMIEVRKPGRPLSACPHASGSCNCVRAVTYAVPRGNQGLPVQLRSVPVQLAGVAVPPRKQRPKGKRNGSTVTPSAVQLGLDGLDSAAFTSHIPGLTQHGSSASSNVPSLGSSNASTPQLNAIDGGPIQRKDSSRPSLEKMDEERQELQAGMMNGEPYAPWTDGGQLSNCCETEPTSSEPAQMHPSSSCCAPKPPGSNETAGQAHQDASHNAFGHGANYGQLNDPSPLPNTQFDNFGDGLAPFPFSEYENRRGCSTSGQPSSHIHGSECSCGDGCNCFACSTHPATKATQKYVLASYISQYSPQAFHPQPTALRSRAQLSQPPYQEGLCMSSMPATSATVPILQQNPFSPTIPDWNAPTQSYGTSQGVLQHTMPAAAGTSAPYSFEYSMGSTPHNNMLSSRQVVYEDQLDGSNRLSNFSPATATELPPTSNQDAETANNYESPNTDQDDDVSTLSASHFQIQQLAMPGCDDISGGCACGDGSSCFSCALQQGQASQFGIMNESSAGPSNDHAYRMSPLDHLQDTNGFDLSEVLSPAINLQ</sequence>
<dbReference type="SUPFAM" id="SSF57879">
    <property type="entry name" value="Zinc domain conserved in yeast copper-regulated transcription factors"/>
    <property type="match status" value="1"/>
</dbReference>
<evidence type="ECO:0000256" key="3">
    <source>
        <dbReference type="ARBA" id="ARBA00022833"/>
    </source>
</evidence>
<feature type="compositionally biased region" description="Basic and acidic residues" evidence="8">
    <location>
        <begin position="160"/>
        <end position="175"/>
    </location>
</feature>
<dbReference type="Proteomes" id="UP000316270">
    <property type="component" value="Chromosome 14"/>
</dbReference>
<dbReference type="SMART" id="SM00412">
    <property type="entry name" value="Cu_FIST"/>
    <property type="match status" value="1"/>
</dbReference>
<reference evidence="10 11" key="1">
    <citation type="submission" date="2019-07" db="EMBL/GenBank/DDBJ databases">
        <title>Finished genome of Venturia effusa.</title>
        <authorList>
            <person name="Young C.A."/>
            <person name="Cox M.P."/>
            <person name="Ganley A.R.D."/>
            <person name="David W.J."/>
        </authorList>
    </citation>
    <scope>NUCLEOTIDE SEQUENCE [LARGE SCALE GENOMIC DNA]</scope>
    <source>
        <strain evidence="11">albino</strain>
    </source>
</reference>
<evidence type="ECO:0000259" key="9">
    <source>
        <dbReference type="PROSITE" id="PS50073"/>
    </source>
</evidence>
<dbReference type="GO" id="GO:0006879">
    <property type="term" value="P:intracellular iron ion homeostasis"/>
    <property type="evidence" value="ECO:0007669"/>
    <property type="project" value="TreeGrafter"/>
</dbReference>
<dbReference type="Pfam" id="PF00649">
    <property type="entry name" value="Copper-fist"/>
    <property type="match status" value="1"/>
</dbReference>
<feature type="region of interest" description="Disordered" evidence="8">
    <location>
        <begin position="200"/>
        <end position="252"/>
    </location>
</feature>
<feature type="region of interest" description="Disordered" evidence="8">
    <location>
        <begin position="126"/>
        <end position="175"/>
    </location>
</feature>
<dbReference type="FunFam" id="3.90.430.10:FF:000001">
    <property type="entry name" value="Copper fist DNA-binding protein"/>
    <property type="match status" value="1"/>
</dbReference>
<dbReference type="GO" id="GO:0006878">
    <property type="term" value="P:intracellular copper ion homeostasis"/>
    <property type="evidence" value="ECO:0007669"/>
    <property type="project" value="TreeGrafter"/>
</dbReference>
<feature type="compositionally biased region" description="Polar residues" evidence="8">
    <location>
        <begin position="200"/>
        <end position="220"/>
    </location>
</feature>
<dbReference type="SMART" id="SM01090">
    <property type="entry name" value="Copper-fist"/>
    <property type="match status" value="1"/>
</dbReference>
<feature type="compositionally biased region" description="Polar residues" evidence="8">
    <location>
        <begin position="129"/>
        <end position="151"/>
    </location>
</feature>
<feature type="region of interest" description="Disordered" evidence="8">
    <location>
        <begin position="443"/>
        <end position="485"/>
    </location>
</feature>
<accession>A0A517LKQ0</accession>
<evidence type="ECO:0000256" key="2">
    <source>
        <dbReference type="ARBA" id="ARBA00022723"/>
    </source>
</evidence>
<keyword evidence="6" id="KW-0804">Transcription</keyword>
<keyword evidence="2" id="KW-0479">Metal-binding</keyword>
<name>A0A517LKQ0_9PEZI</name>
<feature type="region of interest" description="Disordered" evidence="8">
    <location>
        <begin position="84"/>
        <end position="107"/>
    </location>
</feature>
<protein>
    <recommendedName>
        <fullName evidence="9">Copper-fist domain-containing protein</fullName>
    </recommendedName>
</protein>
<dbReference type="Gene3D" id="3.90.430.10">
    <property type="entry name" value="Copper fist DNA-binding domain"/>
    <property type="match status" value="1"/>
</dbReference>
<dbReference type="GO" id="GO:0005507">
    <property type="term" value="F:copper ion binding"/>
    <property type="evidence" value="ECO:0007669"/>
    <property type="project" value="InterPro"/>
</dbReference>
<comment type="subcellular location">
    <subcellularLocation>
        <location evidence="1">Nucleus</location>
    </subcellularLocation>
</comment>
<dbReference type="GO" id="GO:0000981">
    <property type="term" value="F:DNA-binding transcription factor activity, RNA polymerase II-specific"/>
    <property type="evidence" value="ECO:0007669"/>
    <property type="project" value="TreeGrafter"/>
</dbReference>
<evidence type="ECO:0000256" key="6">
    <source>
        <dbReference type="ARBA" id="ARBA00023163"/>
    </source>
</evidence>
<dbReference type="InterPro" id="IPR051763">
    <property type="entry name" value="Copper_Homeo_Regul"/>
</dbReference>